<evidence type="ECO:0000313" key="5">
    <source>
        <dbReference type="Proteomes" id="UP001271648"/>
    </source>
</evidence>
<dbReference type="InterPro" id="IPR006668">
    <property type="entry name" value="Mg_transptr_MgtE_intracell_dom"/>
</dbReference>
<feature type="transmembrane region" description="Helical" evidence="2">
    <location>
        <begin position="21"/>
        <end position="46"/>
    </location>
</feature>
<dbReference type="Proteomes" id="UP001271648">
    <property type="component" value="Unassembled WGS sequence"/>
</dbReference>
<dbReference type="RefSeq" id="WP_283731718.1">
    <property type="nucleotide sequence ID" value="NZ_CP125968.1"/>
</dbReference>
<reference evidence="4 5" key="1">
    <citation type="submission" date="2023-06" db="EMBL/GenBank/DDBJ databases">
        <title>Sporosarcina sp. nov., isolated from Korean traditional fermented seafood 'Jeotgal'.</title>
        <authorList>
            <person name="Yang A.I."/>
            <person name="Shin N.-R."/>
        </authorList>
    </citation>
    <scope>NUCLEOTIDE SEQUENCE [LARGE SCALE GENOMIC DNA]</scope>
    <source>
        <strain evidence="4 5">KCTC43456</strain>
    </source>
</reference>
<comment type="caution">
    <text evidence="4">The sequence shown here is derived from an EMBL/GenBank/DDBJ whole genome shotgun (WGS) entry which is preliminary data.</text>
</comment>
<keyword evidence="5" id="KW-1185">Reference proteome</keyword>
<gene>
    <name evidence="4" type="ORF">QTL97_02110</name>
</gene>
<keyword evidence="1" id="KW-0175">Coiled coil</keyword>
<evidence type="ECO:0000313" key="4">
    <source>
        <dbReference type="EMBL" id="MDW0115732.1"/>
    </source>
</evidence>
<evidence type="ECO:0000259" key="3">
    <source>
        <dbReference type="Pfam" id="PF03448"/>
    </source>
</evidence>
<keyword evidence="2" id="KW-1133">Transmembrane helix</keyword>
<dbReference type="Pfam" id="PF03448">
    <property type="entry name" value="MgtE_N"/>
    <property type="match status" value="1"/>
</dbReference>
<protein>
    <recommendedName>
        <fullName evidence="3">Magnesium transporter MgtE intracellular domain-containing protein</fullName>
    </recommendedName>
</protein>
<name>A0AAW9A4G9_9BACL</name>
<feature type="domain" description="Magnesium transporter MgtE intracellular" evidence="3">
    <location>
        <begin position="117"/>
        <end position="198"/>
    </location>
</feature>
<keyword evidence="2" id="KW-0472">Membrane</keyword>
<proteinExistence type="predicted"/>
<dbReference type="SUPFAM" id="SSF158791">
    <property type="entry name" value="MgtE N-terminal domain-like"/>
    <property type="match status" value="1"/>
</dbReference>
<sequence>MVKKSKQQMLNSNVNKKKGGLLQGVLLWTLVPLLSTTMVLLIIAYVADINIFDVNEWNPSLPFVSKLVDEEEKLDAFLFEERVVSLQAEIQEKEAQLVKLEKALSKADEEKKVLLVDQKALLAEIDELKMAKEDQKRDLSEIISTFEKMSAKSVAPIISKMNDEEAIEILSSLKPDVLAPILEKLSAEDAARYTSLLTK</sequence>
<organism evidence="4 5">
    <name type="scientific">Sporosarcina thermotolerans</name>
    <dbReference type="NCBI Taxonomy" id="633404"/>
    <lineage>
        <taxon>Bacteria</taxon>
        <taxon>Bacillati</taxon>
        <taxon>Bacillota</taxon>
        <taxon>Bacilli</taxon>
        <taxon>Bacillales</taxon>
        <taxon>Caryophanaceae</taxon>
        <taxon>Sporosarcina</taxon>
    </lineage>
</organism>
<keyword evidence="2" id="KW-0812">Transmembrane</keyword>
<evidence type="ECO:0000256" key="2">
    <source>
        <dbReference type="SAM" id="Phobius"/>
    </source>
</evidence>
<dbReference type="EMBL" id="JAUBDJ010000001">
    <property type="protein sequence ID" value="MDW0115732.1"/>
    <property type="molecule type" value="Genomic_DNA"/>
</dbReference>
<evidence type="ECO:0000256" key="1">
    <source>
        <dbReference type="SAM" id="Coils"/>
    </source>
</evidence>
<dbReference type="AlphaFoldDB" id="A0AAW9A4G9"/>
<accession>A0AAW9A4G9</accession>
<feature type="coiled-coil region" evidence="1">
    <location>
        <begin position="76"/>
        <end position="138"/>
    </location>
</feature>